<evidence type="ECO:0000313" key="2">
    <source>
        <dbReference type="EMBL" id="KAL0568752.1"/>
    </source>
</evidence>
<keyword evidence="2" id="KW-0648">Protein biosynthesis</keyword>
<keyword evidence="2" id="KW-0808">Transferase</keyword>
<proteinExistence type="predicted"/>
<comment type="caution">
    <text evidence="2">The sequence shown here is derived from an EMBL/GenBank/DDBJ whole genome shotgun (WGS) entry which is preliminary data.</text>
</comment>
<dbReference type="GO" id="GO:0004674">
    <property type="term" value="F:protein serine/threonine kinase activity"/>
    <property type="evidence" value="ECO:0007669"/>
    <property type="project" value="UniProtKB-EC"/>
</dbReference>
<dbReference type="EC" id="2.7.11.1" evidence="2"/>
<organism evidence="2 3">
    <name type="scientific">Marasmius crinis-equi</name>
    <dbReference type="NCBI Taxonomy" id="585013"/>
    <lineage>
        <taxon>Eukaryota</taxon>
        <taxon>Fungi</taxon>
        <taxon>Dikarya</taxon>
        <taxon>Basidiomycota</taxon>
        <taxon>Agaricomycotina</taxon>
        <taxon>Agaricomycetes</taxon>
        <taxon>Agaricomycetidae</taxon>
        <taxon>Agaricales</taxon>
        <taxon>Marasmiineae</taxon>
        <taxon>Marasmiaceae</taxon>
        <taxon>Marasmius</taxon>
    </lineage>
</organism>
<name>A0ABR3F0Z9_9AGAR</name>
<feature type="region of interest" description="Disordered" evidence="1">
    <location>
        <begin position="21"/>
        <end position="41"/>
    </location>
</feature>
<sequence>MLDNLDGRSIASLSRGSFPGIHFNRSLNNAGRREEDMDSGSDVVEGMEGLFEDMALEMARSGSGSGSGSGVSGMGMRNGKTMAIPIPRIEEPATVHVPLMQRMLYVQMEFVERQMLK</sequence>
<dbReference type="EMBL" id="JBAHYK010001266">
    <property type="protein sequence ID" value="KAL0568752.1"/>
    <property type="molecule type" value="Genomic_DNA"/>
</dbReference>
<dbReference type="Proteomes" id="UP001465976">
    <property type="component" value="Unassembled WGS sequence"/>
</dbReference>
<keyword evidence="3" id="KW-1185">Reference proteome</keyword>
<dbReference type="GO" id="GO:0003743">
    <property type="term" value="F:translation initiation factor activity"/>
    <property type="evidence" value="ECO:0007669"/>
    <property type="project" value="UniProtKB-KW"/>
</dbReference>
<protein>
    <submittedName>
        <fullName evidence="2">Eukaryotic translation initiation factor 2-alpha kinase</fullName>
        <ecNumber evidence="2">2.7.11.1</ecNumber>
    </submittedName>
</protein>
<keyword evidence="2" id="KW-0418">Kinase</keyword>
<reference evidence="2 3" key="1">
    <citation type="submission" date="2024-02" db="EMBL/GenBank/DDBJ databases">
        <title>A draft genome for the cacao thread blight pathogen Marasmius crinis-equi.</title>
        <authorList>
            <person name="Cohen S.P."/>
            <person name="Baruah I.K."/>
            <person name="Amoako-Attah I."/>
            <person name="Bukari Y."/>
            <person name="Meinhardt L.W."/>
            <person name="Bailey B.A."/>
        </authorList>
    </citation>
    <scope>NUCLEOTIDE SEQUENCE [LARGE SCALE GENOMIC DNA]</scope>
    <source>
        <strain evidence="2 3">GH-76</strain>
    </source>
</reference>
<evidence type="ECO:0000313" key="3">
    <source>
        <dbReference type="Proteomes" id="UP001465976"/>
    </source>
</evidence>
<keyword evidence="2" id="KW-0396">Initiation factor</keyword>
<evidence type="ECO:0000256" key="1">
    <source>
        <dbReference type="SAM" id="MobiDB-lite"/>
    </source>
</evidence>
<gene>
    <name evidence="2" type="primary">GCN2_1</name>
    <name evidence="2" type="ORF">V5O48_013228</name>
</gene>
<accession>A0ABR3F0Z9</accession>